<dbReference type="CDD" id="cd07792">
    <property type="entry name" value="ASKHA_NBD_FGGY_GK1-3-like"/>
    <property type="match status" value="1"/>
</dbReference>
<dbReference type="InterPro" id="IPR018483">
    <property type="entry name" value="Carb_kinase_FGGY_CS"/>
</dbReference>
<dbReference type="InterPro" id="IPR018485">
    <property type="entry name" value="FGGY_C"/>
</dbReference>
<comment type="catalytic activity">
    <reaction evidence="10">
        <text>glycerol + ATP = sn-glycerol 3-phosphate + ADP + H(+)</text>
        <dbReference type="Rhea" id="RHEA:21644"/>
        <dbReference type="ChEBI" id="CHEBI:15378"/>
        <dbReference type="ChEBI" id="CHEBI:17754"/>
        <dbReference type="ChEBI" id="CHEBI:30616"/>
        <dbReference type="ChEBI" id="CHEBI:57597"/>
        <dbReference type="ChEBI" id="CHEBI:456216"/>
        <dbReference type="EC" id="2.7.1.30"/>
    </reaction>
</comment>
<comment type="caution">
    <text evidence="15">The sequence shown here is derived from an EMBL/GenBank/DDBJ whole genome shotgun (WGS) entry which is preliminary data.</text>
</comment>
<dbReference type="GO" id="GO:0005739">
    <property type="term" value="C:mitochondrion"/>
    <property type="evidence" value="ECO:0007669"/>
    <property type="project" value="TreeGrafter"/>
</dbReference>
<dbReference type="InterPro" id="IPR000577">
    <property type="entry name" value="Carb_kinase_FGGY"/>
</dbReference>
<dbReference type="PANTHER" id="PTHR10196:SF69">
    <property type="entry name" value="GLYCEROL KINASE"/>
    <property type="match status" value="1"/>
</dbReference>
<dbReference type="NCBIfam" id="NF000756">
    <property type="entry name" value="PRK00047.1"/>
    <property type="match status" value="1"/>
</dbReference>
<dbReference type="PROSITE" id="PS00445">
    <property type="entry name" value="FGGY_KINASES_2"/>
    <property type="match status" value="1"/>
</dbReference>
<dbReference type="Proteomes" id="UP001209878">
    <property type="component" value="Unassembled WGS sequence"/>
</dbReference>
<dbReference type="FunFam" id="3.30.420.40:FF:000177">
    <property type="entry name" value="Glycerol kinase"/>
    <property type="match status" value="1"/>
</dbReference>
<keyword evidence="4 12" id="KW-0808">Transferase</keyword>
<comment type="similarity">
    <text evidence="2 12">Belongs to the FGGY kinase family.</text>
</comment>
<evidence type="ECO:0000256" key="11">
    <source>
        <dbReference type="ARBA" id="ARBA00071571"/>
    </source>
</evidence>
<evidence type="ECO:0000256" key="8">
    <source>
        <dbReference type="ARBA" id="ARBA00022840"/>
    </source>
</evidence>
<evidence type="ECO:0000256" key="9">
    <source>
        <dbReference type="ARBA" id="ARBA00043149"/>
    </source>
</evidence>
<comment type="pathway">
    <text evidence="1">Polyol metabolism; glycerol degradation via glycerol kinase pathway; sn-glycerol 3-phosphate from glycerol: step 1/1.</text>
</comment>
<evidence type="ECO:0000256" key="3">
    <source>
        <dbReference type="ARBA" id="ARBA00012099"/>
    </source>
</evidence>
<proteinExistence type="inferred from homology"/>
<sequence>MATFLNEKCDWFQIFDSQTAELITYHQQEIHQHHPKAGWVEQDPREILKSVRDCIQMAVSNLHALEMDSSDIKAVGISNQRDTTILWDKKTGKPLHNAITWLDMRATETARMLIKNCASGDKDFLRTRCGLPISNSFSAVKLRWLLNNKKAVRNAVVDGDCLFGNVDSWLVWNLTGGPHGGRHVTDVTNASRTMLMHINKLEWDFDLCKFFGLPMDILPEVRSSSEIYGNFVDGILKGVPISGILGNQQAALLGQACFNKGQAKSTYGTGCFFLTNTGTEAMLSQHGLLTTVAFKLGSTEPACYALEGSVAVAGGAIQWLQHNLCILKDVSDVEALADSVKDTHGCYFVPAFSGLSSPYWMPDARGIICGLSQFTTKAHIARAALEAVCFQTRDLLEALEYDCDMCLSTLWVDGGMTRNKLLMQMLADLCGFTIVCPSMPEMSALGAAMAAGSAEGIGVWDLDDLTAITAEMYHPSISNIGMYCE</sequence>
<dbReference type="InterPro" id="IPR042018">
    <property type="entry name" value="GK1-3_metazoan-type"/>
</dbReference>
<dbReference type="SUPFAM" id="SSF53067">
    <property type="entry name" value="Actin-like ATPase domain"/>
    <property type="match status" value="2"/>
</dbReference>
<dbReference type="InterPro" id="IPR018484">
    <property type="entry name" value="FGGY_N"/>
</dbReference>
<dbReference type="Pfam" id="PF02782">
    <property type="entry name" value="FGGY_C"/>
    <property type="match status" value="1"/>
</dbReference>
<gene>
    <name evidence="15" type="ORF">NP493_463g02067</name>
</gene>
<dbReference type="Gene3D" id="3.30.420.40">
    <property type="match status" value="2"/>
</dbReference>
<dbReference type="EC" id="2.7.1.30" evidence="3"/>
<evidence type="ECO:0000256" key="2">
    <source>
        <dbReference type="ARBA" id="ARBA00009156"/>
    </source>
</evidence>
<evidence type="ECO:0000259" key="14">
    <source>
        <dbReference type="Pfam" id="PF02782"/>
    </source>
</evidence>
<protein>
    <recommendedName>
        <fullName evidence="11">Probable glycerol kinase</fullName>
        <ecNumber evidence="3">2.7.1.30</ecNumber>
    </recommendedName>
    <alternativeName>
        <fullName evidence="9">ATP:glycerol 3-phosphotransferase</fullName>
    </alternativeName>
</protein>
<evidence type="ECO:0000256" key="6">
    <source>
        <dbReference type="ARBA" id="ARBA00022777"/>
    </source>
</evidence>
<name>A0AAD9KZ01_RIDPI</name>
<dbReference type="NCBIfam" id="TIGR01311">
    <property type="entry name" value="glycerol_kin"/>
    <property type="match status" value="1"/>
</dbReference>
<dbReference type="PANTHER" id="PTHR10196">
    <property type="entry name" value="SUGAR KINASE"/>
    <property type="match status" value="1"/>
</dbReference>
<dbReference type="GO" id="GO:0046167">
    <property type="term" value="P:glycerol-3-phosphate biosynthetic process"/>
    <property type="evidence" value="ECO:0007669"/>
    <property type="project" value="TreeGrafter"/>
</dbReference>
<evidence type="ECO:0000313" key="15">
    <source>
        <dbReference type="EMBL" id="KAK2180001.1"/>
    </source>
</evidence>
<keyword evidence="5" id="KW-0547">Nucleotide-binding</keyword>
<dbReference type="PROSITE" id="PS00933">
    <property type="entry name" value="FGGY_KINASES_1"/>
    <property type="match status" value="1"/>
</dbReference>
<evidence type="ECO:0000256" key="10">
    <source>
        <dbReference type="ARBA" id="ARBA00052101"/>
    </source>
</evidence>
<dbReference type="AlphaFoldDB" id="A0AAD9KZ01"/>
<dbReference type="PIRSF" id="PIRSF000538">
    <property type="entry name" value="GlpK"/>
    <property type="match status" value="1"/>
</dbReference>
<reference evidence="15" key="1">
    <citation type="journal article" date="2023" name="Mol. Biol. Evol.">
        <title>Third-Generation Sequencing Reveals the Adaptive Role of the Epigenome in Three Deep-Sea Polychaetes.</title>
        <authorList>
            <person name="Perez M."/>
            <person name="Aroh O."/>
            <person name="Sun Y."/>
            <person name="Lan Y."/>
            <person name="Juniper S.K."/>
            <person name="Young C.R."/>
            <person name="Angers B."/>
            <person name="Qian P.Y."/>
        </authorList>
    </citation>
    <scope>NUCLEOTIDE SEQUENCE</scope>
    <source>
        <strain evidence="15">R07B-5</strain>
    </source>
</reference>
<dbReference type="GO" id="GO:0005524">
    <property type="term" value="F:ATP binding"/>
    <property type="evidence" value="ECO:0007669"/>
    <property type="project" value="UniProtKB-KW"/>
</dbReference>
<dbReference type="EMBL" id="JAODUO010000463">
    <property type="protein sequence ID" value="KAK2180001.1"/>
    <property type="molecule type" value="Genomic_DNA"/>
</dbReference>
<organism evidence="15 16">
    <name type="scientific">Ridgeia piscesae</name>
    <name type="common">Tubeworm</name>
    <dbReference type="NCBI Taxonomy" id="27915"/>
    <lineage>
        <taxon>Eukaryota</taxon>
        <taxon>Metazoa</taxon>
        <taxon>Spiralia</taxon>
        <taxon>Lophotrochozoa</taxon>
        <taxon>Annelida</taxon>
        <taxon>Polychaeta</taxon>
        <taxon>Sedentaria</taxon>
        <taxon>Canalipalpata</taxon>
        <taxon>Sabellida</taxon>
        <taxon>Siboglinidae</taxon>
        <taxon>Ridgeia</taxon>
    </lineage>
</organism>
<keyword evidence="8" id="KW-0067">ATP-binding</keyword>
<dbReference type="Pfam" id="PF00370">
    <property type="entry name" value="FGGY_N"/>
    <property type="match status" value="1"/>
</dbReference>
<accession>A0AAD9KZ01</accession>
<keyword evidence="16" id="KW-1185">Reference proteome</keyword>
<feature type="domain" description="Carbohydrate kinase FGGY C-terminal" evidence="14">
    <location>
        <begin position="264"/>
        <end position="454"/>
    </location>
</feature>
<keyword evidence="6 12" id="KW-0418">Kinase</keyword>
<evidence type="ECO:0000256" key="4">
    <source>
        <dbReference type="ARBA" id="ARBA00022679"/>
    </source>
</evidence>
<dbReference type="InterPro" id="IPR005999">
    <property type="entry name" value="Glycerol_kin"/>
</dbReference>
<dbReference type="FunFam" id="3.30.420.40:FF:000108">
    <property type="entry name" value="Glycerol kinase, glycosomal"/>
    <property type="match status" value="1"/>
</dbReference>
<evidence type="ECO:0000256" key="5">
    <source>
        <dbReference type="ARBA" id="ARBA00022741"/>
    </source>
</evidence>
<evidence type="ECO:0000256" key="1">
    <source>
        <dbReference type="ARBA" id="ARBA00005190"/>
    </source>
</evidence>
<dbReference type="InterPro" id="IPR043129">
    <property type="entry name" value="ATPase_NBD"/>
</dbReference>
<keyword evidence="7" id="KW-0319">Glycerol metabolism</keyword>
<evidence type="ECO:0000256" key="12">
    <source>
        <dbReference type="RuleBase" id="RU003733"/>
    </source>
</evidence>
<dbReference type="GO" id="GO:0006641">
    <property type="term" value="P:triglyceride metabolic process"/>
    <property type="evidence" value="ECO:0007669"/>
    <property type="project" value="TreeGrafter"/>
</dbReference>
<evidence type="ECO:0000313" key="16">
    <source>
        <dbReference type="Proteomes" id="UP001209878"/>
    </source>
</evidence>
<feature type="domain" description="Carbohydrate kinase FGGY N-terminal" evidence="13">
    <location>
        <begin position="14"/>
        <end position="254"/>
    </location>
</feature>
<evidence type="ECO:0000259" key="13">
    <source>
        <dbReference type="Pfam" id="PF00370"/>
    </source>
</evidence>
<dbReference type="GO" id="GO:0004370">
    <property type="term" value="F:glycerol kinase activity"/>
    <property type="evidence" value="ECO:0007669"/>
    <property type="project" value="UniProtKB-EC"/>
</dbReference>
<dbReference type="GO" id="GO:0006071">
    <property type="term" value="P:glycerol metabolic process"/>
    <property type="evidence" value="ECO:0007669"/>
    <property type="project" value="UniProtKB-KW"/>
</dbReference>
<evidence type="ECO:0000256" key="7">
    <source>
        <dbReference type="ARBA" id="ARBA00022798"/>
    </source>
</evidence>